<dbReference type="SUPFAM" id="SSF51735">
    <property type="entry name" value="NAD(P)-binding Rossmann-fold domains"/>
    <property type="match status" value="1"/>
</dbReference>
<dbReference type="AlphaFoldDB" id="A0ABD2I167"/>
<dbReference type="PANTHER" id="PTHR24320">
    <property type="entry name" value="RETINOL DEHYDROGENASE"/>
    <property type="match status" value="1"/>
</dbReference>
<feature type="transmembrane region" description="Helical" evidence="3">
    <location>
        <begin position="12"/>
        <end position="31"/>
    </location>
</feature>
<dbReference type="PANTHER" id="PTHR24320:SF264">
    <property type="entry name" value="DEHYDROGENASE_REDUCTASE SDR FAMILY MEMBER ON CHROMOSOME X"/>
    <property type="match status" value="1"/>
</dbReference>
<dbReference type="Proteomes" id="UP001620645">
    <property type="component" value="Unassembled WGS sequence"/>
</dbReference>
<protein>
    <submittedName>
        <fullName evidence="4">Uncharacterized protein</fullName>
    </submittedName>
</protein>
<evidence type="ECO:0000256" key="1">
    <source>
        <dbReference type="ARBA" id="ARBA00006484"/>
    </source>
</evidence>
<evidence type="ECO:0000313" key="5">
    <source>
        <dbReference type="Proteomes" id="UP001620645"/>
    </source>
</evidence>
<accession>A0ABD2I167</accession>
<dbReference type="GO" id="GO:0016491">
    <property type="term" value="F:oxidoreductase activity"/>
    <property type="evidence" value="ECO:0007669"/>
    <property type="project" value="UniProtKB-KW"/>
</dbReference>
<dbReference type="EMBL" id="JBICCN010000357">
    <property type="protein sequence ID" value="KAL3074269.1"/>
    <property type="molecule type" value="Genomic_DNA"/>
</dbReference>
<keyword evidence="3" id="KW-1133">Transmembrane helix</keyword>
<comment type="similarity">
    <text evidence="1">Belongs to the short-chain dehydrogenases/reductases (SDR) family.</text>
</comment>
<comment type="caution">
    <text evidence="4">The sequence shown here is derived from an EMBL/GenBank/DDBJ whole genome shotgun (WGS) entry which is preliminary data.</text>
</comment>
<evidence type="ECO:0000256" key="2">
    <source>
        <dbReference type="ARBA" id="ARBA00023002"/>
    </source>
</evidence>
<organism evidence="4 5">
    <name type="scientific">Heterodera schachtii</name>
    <name type="common">Sugarbeet cyst nematode worm</name>
    <name type="synonym">Tylenchus schachtii</name>
    <dbReference type="NCBI Taxonomy" id="97005"/>
    <lineage>
        <taxon>Eukaryota</taxon>
        <taxon>Metazoa</taxon>
        <taxon>Ecdysozoa</taxon>
        <taxon>Nematoda</taxon>
        <taxon>Chromadorea</taxon>
        <taxon>Rhabditida</taxon>
        <taxon>Tylenchina</taxon>
        <taxon>Tylenchomorpha</taxon>
        <taxon>Tylenchoidea</taxon>
        <taxon>Heteroderidae</taxon>
        <taxon>Heteroderinae</taxon>
        <taxon>Heterodera</taxon>
    </lineage>
</organism>
<reference evidence="4 5" key="1">
    <citation type="submission" date="2024-10" db="EMBL/GenBank/DDBJ databases">
        <authorList>
            <person name="Kim D."/>
        </authorList>
    </citation>
    <scope>NUCLEOTIDE SEQUENCE [LARGE SCALE GENOMIC DNA]</scope>
    <source>
        <strain evidence="4">Taebaek</strain>
    </source>
</reference>
<evidence type="ECO:0000256" key="3">
    <source>
        <dbReference type="SAM" id="Phobius"/>
    </source>
</evidence>
<keyword evidence="3" id="KW-0472">Membrane</keyword>
<proteinExistence type="inferred from homology"/>
<keyword evidence="5" id="KW-1185">Reference proteome</keyword>
<sequence>MFYYFFELLIAYFNASLALLRVFVLGFCYAIREFYTDYTGNLKFVPKNKLFQSKVAEWKKSLLQLNGDIERKTKRNEGEEVQQNDHQQNSLIAVLTGGDGTIGSEILDYLLSLDFFVFVIGMNAPQLGSDRMLFVPCDLSDKNQVFEAVESVLLGCSHVDLLPHLAVNVLANAQLFASFAGRLECSRFRSPRAVFLSSCTAHAGELSLLLENEEKFWCRRINDYKSYADSKLLLSIYVKHLSHILKIRQSKIAVVSVHPGVVPGKLYRNVFWPFRLFINGFLRPFLRSPLLAATRVLDVAFSDDLREGAYYEDSRVTAFKCADDPEFVWSVGTSVRDMIVDSNENSFNKSESTE</sequence>
<dbReference type="Gene3D" id="3.40.50.720">
    <property type="entry name" value="NAD(P)-binding Rossmann-like Domain"/>
    <property type="match status" value="2"/>
</dbReference>
<dbReference type="InterPro" id="IPR036291">
    <property type="entry name" value="NAD(P)-bd_dom_sf"/>
</dbReference>
<gene>
    <name evidence="4" type="ORF">niasHS_015099</name>
</gene>
<keyword evidence="3" id="KW-0812">Transmembrane</keyword>
<evidence type="ECO:0000313" key="4">
    <source>
        <dbReference type="EMBL" id="KAL3074269.1"/>
    </source>
</evidence>
<name>A0ABD2I167_HETSC</name>
<keyword evidence="2" id="KW-0560">Oxidoreductase</keyword>